<evidence type="ECO:0000313" key="2">
    <source>
        <dbReference type="EMBL" id="RAR03507.1"/>
    </source>
</evidence>
<evidence type="ECO:0000313" key="3">
    <source>
        <dbReference type="Proteomes" id="UP000249619"/>
    </source>
</evidence>
<sequence length="160" mass="17256">MRFIALTVALTASLVHLASANLDIHHVGIGGNGITGNGEGWQVYEAQANCDNAKDWYWLDTDDASGRGALCEGDGCGRGDDDSADDITVLEMNFTDGYHWTYYKSCNGDLVDTNDNPVGNCSPFPGPELNCGLTISRIEGYCKLRCIGDFIALDIDSHNN</sequence>
<dbReference type="OrthoDB" id="3770142at2759"/>
<accession>A0A364MU28</accession>
<comment type="caution">
    <text evidence="2">The sequence shown here is derived from an EMBL/GenBank/DDBJ whole genome shotgun (WGS) entry which is preliminary data.</text>
</comment>
<name>A0A364MU28_STELY</name>
<keyword evidence="1" id="KW-0732">Signal</keyword>
<proteinExistence type="predicted"/>
<organism evidence="2 3">
    <name type="scientific">Stemphylium lycopersici</name>
    <name type="common">Tomato gray leaf spot disease fungus</name>
    <name type="synonym">Thyrospora lycopersici</name>
    <dbReference type="NCBI Taxonomy" id="183478"/>
    <lineage>
        <taxon>Eukaryota</taxon>
        <taxon>Fungi</taxon>
        <taxon>Dikarya</taxon>
        <taxon>Ascomycota</taxon>
        <taxon>Pezizomycotina</taxon>
        <taxon>Dothideomycetes</taxon>
        <taxon>Pleosporomycetidae</taxon>
        <taxon>Pleosporales</taxon>
        <taxon>Pleosporineae</taxon>
        <taxon>Pleosporaceae</taxon>
        <taxon>Stemphylium</taxon>
    </lineage>
</organism>
<protein>
    <submittedName>
        <fullName evidence="2">Uncharacterized protein</fullName>
    </submittedName>
</protein>
<keyword evidence="3" id="KW-1185">Reference proteome</keyword>
<gene>
    <name evidence="2" type="ORF">DDE83_008203</name>
</gene>
<evidence type="ECO:0000256" key="1">
    <source>
        <dbReference type="SAM" id="SignalP"/>
    </source>
</evidence>
<dbReference type="EMBL" id="QGDH01000180">
    <property type="protein sequence ID" value="RAR03507.1"/>
    <property type="molecule type" value="Genomic_DNA"/>
</dbReference>
<feature type="chain" id="PRO_5016776109" evidence="1">
    <location>
        <begin position="21"/>
        <end position="160"/>
    </location>
</feature>
<reference evidence="3" key="1">
    <citation type="submission" date="2018-05" db="EMBL/GenBank/DDBJ databases">
        <title>Draft genome sequence of Stemphylium lycopersici strain CIDEFI 213.</title>
        <authorList>
            <person name="Medina R."/>
            <person name="Franco M.E.E."/>
            <person name="Lucentini C.G."/>
            <person name="Saparrat M.C.N."/>
            <person name="Balatti P.A."/>
        </authorList>
    </citation>
    <scope>NUCLEOTIDE SEQUENCE [LARGE SCALE GENOMIC DNA]</scope>
    <source>
        <strain evidence="3">CIDEFI 213</strain>
    </source>
</reference>
<feature type="signal peptide" evidence="1">
    <location>
        <begin position="1"/>
        <end position="20"/>
    </location>
</feature>
<dbReference type="AlphaFoldDB" id="A0A364MU28"/>
<dbReference type="Proteomes" id="UP000249619">
    <property type="component" value="Unassembled WGS sequence"/>
</dbReference>